<dbReference type="EC" id="2.7.13.3" evidence="2"/>
<feature type="transmembrane region" description="Helical" evidence="10">
    <location>
        <begin position="23"/>
        <end position="42"/>
    </location>
</feature>
<keyword evidence="10" id="KW-0812">Transmembrane</keyword>
<feature type="transmembrane region" description="Helical" evidence="10">
    <location>
        <begin position="670"/>
        <end position="691"/>
    </location>
</feature>
<keyword evidence="9" id="KW-0175">Coiled coil</keyword>
<feature type="transmembrane region" description="Helical" evidence="10">
    <location>
        <begin position="178"/>
        <end position="199"/>
    </location>
</feature>
<feature type="transmembrane region" description="Helical" evidence="10">
    <location>
        <begin position="575"/>
        <end position="596"/>
    </location>
</feature>
<dbReference type="EMBL" id="JASOME010000001">
    <property type="protein sequence ID" value="MDK7063253.1"/>
    <property type="molecule type" value="Genomic_DNA"/>
</dbReference>
<keyword evidence="6 13" id="KW-0418">Kinase</keyword>
<evidence type="ECO:0000256" key="3">
    <source>
        <dbReference type="ARBA" id="ARBA00022553"/>
    </source>
</evidence>
<dbReference type="Gene3D" id="3.30.565.10">
    <property type="entry name" value="Histidine kinase-like ATPase, C-terminal domain"/>
    <property type="match status" value="1"/>
</dbReference>
<dbReference type="PANTHER" id="PTHR24421:SF10">
    <property type="entry name" value="NITRATE_NITRITE SENSOR PROTEIN NARQ"/>
    <property type="match status" value="1"/>
</dbReference>
<dbReference type="Proteomes" id="UP001237784">
    <property type="component" value="Unassembled WGS sequence"/>
</dbReference>
<proteinExistence type="predicted"/>
<evidence type="ECO:0000256" key="4">
    <source>
        <dbReference type="ARBA" id="ARBA00022679"/>
    </source>
</evidence>
<dbReference type="PANTHER" id="PTHR24421">
    <property type="entry name" value="NITRATE/NITRITE SENSOR PROTEIN NARX-RELATED"/>
    <property type="match status" value="1"/>
</dbReference>
<dbReference type="AlphaFoldDB" id="A0AAW6Y0E1"/>
<feature type="coiled-coil region" evidence="9">
    <location>
        <begin position="699"/>
        <end position="729"/>
    </location>
</feature>
<evidence type="ECO:0000256" key="6">
    <source>
        <dbReference type="ARBA" id="ARBA00022777"/>
    </source>
</evidence>
<evidence type="ECO:0000256" key="8">
    <source>
        <dbReference type="ARBA" id="ARBA00023012"/>
    </source>
</evidence>
<evidence type="ECO:0000256" key="2">
    <source>
        <dbReference type="ARBA" id="ARBA00012438"/>
    </source>
</evidence>
<dbReference type="Pfam" id="PF23539">
    <property type="entry name" value="DUF7134"/>
    <property type="match status" value="1"/>
</dbReference>
<dbReference type="CDD" id="cd16917">
    <property type="entry name" value="HATPase_UhpB-NarQ-NarX-like"/>
    <property type="match status" value="1"/>
</dbReference>
<sequence>MKISHTFNRAIQRLRTELTLNDILWGIIPLILFTLSSNRYPINNVDGFLTQSSLITTYLINIVVASLLSVRRIWPEHTAVIFIVACILQVIFGPTQLFADFFGFVLLVNAIARGNPEHSKAFVIAAYVTTVLSCAAISWNIVMGPIYGINHLKASYSCSVQNINSSNIRNCVSIILDFAIPTIIFAIIITTITVIIGYWQRTHVHTIQLLQENNNDIRAYRKKAQHIAVTAERARIARDMHDIVAHTLSIIIVQADGGRYAATQDISLAKKTMHIIKNEAERAVHDMRRLLEALTDAPSAQLDFNHIPSLIEQAKIASPNNIFWHTVDGINSQNRLNTDAQTVAYRIIQESLTNIRKHAGNGIKINIHEQWNEQGLTLKITNEVHKLEANQEQNSGVPHKNGYGLIGMKERIENLHGTLDYGKLNDGTFSIVAFIPYSYSTDQSNTTASALNSIPNVTYKNTKVNNQSSVQAEPANVKPADVNVPTSSKVLPATNNSQNRIEKVSQWFEQHWLIGDVIYASPWTVLMLFIPTYDFTVGTGMTSQYSSSLSLQILYRILTLTTMIPFMFRRKAPTTCAIVAAAFSAIQLICLPNILFANFFIPTIVYAAVLYGKKHAWQWVSAVVLAESAIFAVKIGVASKNIPQNETPIRFFASNAYTTNFYDIMQMASVGLIFGFIVALICFAAIAFAYYRRNDDNNLLILKARRTELEQEQKQLEVLAANAERQRISANIQQKVAVTLHKVIDAANSGIDMLNKYEKTNSNAENQKSKEPEQLQEQSEAISKAFKNISDEGRSALKYMRKLLGILRETGSSVNSANNSANVSEIAVRPAAPLDEQIQHNALNTTH</sequence>
<gene>
    <name evidence="13" type="ORF">QP372_01775</name>
</gene>
<organism evidence="13 14">
    <name type="scientific">Gardnerella vaginalis</name>
    <dbReference type="NCBI Taxonomy" id="2702"/>
    <lineage>
        <taxon>Bacteria</taxon>
        <taxon>Bacillati</taxon>
        <taxon>Actinomycetota</taxon>
        <taxon>Actinomycetes</taxon>
        <taxon>Bifidobacteriales</taxon>
        <taxon>Bifidobacteriaceae</taxon>
        <taxon>Gardnerella</taxon>
    </lineage>
</organism>
<keyword evidence="10" id="KW-0472">Membrane</keyword>
<accession>A0AAW6Y0E1</accession>
<comment type="caution">
    <text evidence="13">The sequence shown here is derived from an EMBL/GenBank/DDBJ whole genome shotgun (WGS) entry which is preliminary data.</text>
</comment>
<name>A0AAW6Y0E1_GARVA</name>
<dbReference type="Pfam" id="PF07730">
    <property type="entry name" value="HisKA_3"/>
    <property type="match status" value="1"/>
</dbReference>
<evidence type="ECO:0000259" key="12">
    <source>
        <dbReference type="Pfam" id="PF23539"/>
    </source>
</evidence>
<evidence type="ECO:0000313" key="14">
    <source>
        <dbReference type="Proteomes" id="UP001237784"/>
    </source>
</evidence>
<evidence type="ECO:0000256" key="5">
    <source>
        <dbReference type="ARBA" id="ARBA00022741"/>
    </source>
</evidence>
<dbReference type="RefSeq" id="WP_285084985.1">
    <property type="nucleotide sequence ID" value="NZ_JASOME010000001.1"/>
</dbReference>
<feature type="transmembrane region" description="Helical" evidence="10">
    <location>
        <begin position="121"/>
        <end position="142"/>
    </location>
</feature>
<keyword evidence="4" id="KW-0808">Transferase</keyword>
<keyword evidence="7" id="KW-0067">ATP-binding</keyword>
<reference evidence="13" key="1">
    <citation type="submission" date="2023-05" db="EMBL/GenBank/DDBJ databases">
        <title>Cataloging the Phylogenetic Diversity of Human Bladder Bacteria.</title>
        <authorList>
            <person name="Du J."/>
        </authorList>
    </citation>
    <scope>NUCLEOTIDE SEQUENCE</scope>
    <source>
        <strain evidence="13">UMB6789</strain>
    </source>
</reference>
<dbReference type="InterPro" id="IPR055558">
    <property type="entry name" value="DUF7134"/>
</dbReference>
<dbReference type="GO" id="GO:0005524">
    <property type="term" value="F:ATP binding"/>
    <property type="evidence" value="ECO:0007669"/>
    <property type="project" value="UniProtKB-KW"/>
</dbReference>
<keyword evidence="5" id="KW-0547">Nucleotide-binding</keyword>
<protein>
    <recommendedName>
        <fullName evidence="2">histidine kinase</fullName>
        <ecNumber evidence="2">2.7.13.3</ecNumber>
    </recommendedName>
</protein>
<dbReference type="SUPFAM" id="SSF55874">
    <property type="entry name" value="ATPase domain of HSP90 chaperone/DNA topoisomerase II/histidine kinase"/>
    <property type="match status" value="1"/>
</dbReference>
<feature type="transmembrane region" description="Helical" evidence="10">
    <location>
        <begin position="80"/>
        <end position="109"/>
    </location>
</feature>
<dbReference type="GO" id="GO:0000155">
    <property type="term" value="F:phosphorelay sensor kinase activity"/>
    <property type="evidence" value="ECO:0007669"/>
    <property type="project" value="InterPro"/>
</dbReference>
<dbReference type="GO" id="GO:0046983">
    <property type="term" value="F:protein dimerization activity"/>
    <property type="evidence" value="ECO:0007669"/>
    <property type="project" value="InterPro"/>
</dbReference>
<evidence type="ECO:0000256" key="1">
    <source>
        <dbReference type="ARBA" id="ARBA00000085"/>
    </source>
</evidence>
<feature type="transmembrane region" description="Helical" evidence="10">
    <location>
        <begin position="616"/>
        <end position="637"/>
    </location>
</feature>
<feature type="domain" description="Signal transduction histidine kinase subgroup 3 dimerisation and phosphoacceptor" evidence="11">
    <location>
        <begin position="232"/>
        <end position="295"/>
    </location>
</feature>
<comment type="catalytic activity">
    <reaction evidence="1">
        <text>ATP + protein L-histidine = ADP + protein N-phospho-L-histidine.</text>
        <dbReference type="EC" id="2.7.13.3"/>
    </reaction>
</comment>
<keyword evidence="3" id="KW-0597">Phosphoprotein</keyword>
<feature type="domain" description="DUF7134" evidence="12">
    <location>
        <begin position="505"/>
        <end position="636"/>
    </location>
</feature>
<dbReference type="GO" id="GO:0016020">
    <property type="term" value="C:membrane"/>
    <property type="evidence" value="ECO:0007669"/>
    <property type="project" value="InterPro"/>
</dbReference>
<dbReference type="Gene3D" id="1.20.5.1930">
    <property type="match status" value="1"/>
</dbReference>
<keyword evidence="10" id="KW-1133">Transmembrane helix</keyword>
<evidence type="ECO:0000259" key="11">
    <source>
        <dbReference type="Pfam" id="PF07730"/>
    </source>
</evidence>
<dbReference type="InterPro" id="IPR036890">
    <property type="entry name" value="HATPase_C_sf"/>
</dbReference>
<evidence type="ECO:0000313" key="13">
    <source>
        <dbReference type="EMBL" id="MDK7063253.1"/>
    </source>
</evidence>
<keyword evidence="8" id="KW-0902">Two-component regulatory system</keyword>
<evidence type="ECO:0000256" key="7">
    <source>
        <dbReference type="ARBA" id="ARBA00022840"/>
    </source>
</evidence>
<feature type="transmembrane region" description="Helical" evidence="10">
    <location>
        <begin position="54"/>
        <end position="74"/>
    </location>
</feature>
<evidence type="ECO:0000256" key="9">
    <source>
        <dbReference type="SAM" id="Coils"/>
    </source>
</evidence>
<dbReference type="InterPro" id="IPR050482">
    <property type="entry name" value="Sensor_HK_TwoCompSys"/>
</dbReference>
<evidence type="ECO:0000256" key="10">
    <source>
        <dbReference type="SAM" id="Phobius"/>
    </source>
</evidence>
<dbReference type="InterPro" id="IPR011712">
    <property type="entry name" value="Sig_transdc_His_kin_sub3_dim/P"/>
</dbReference>